<evidence type="ECO:0000256" key="13">
    <source>
        <dbReference type="ARBA" id="ARBA00023180"/>
    </source>
</evidence>
<gene>
    <name evidence="18" type="ORF">MAPG_04507</name>
</gene>
<feature type="disulfide bond" evidence="15">
    <location>
        <begin position="49"/>
        <end position="82"/>
    </location>
</feature>
<evidence type="ECO:0000256" key="4">
    <source>
        <dbReference type="ARBA" id="ARBA00022475"/>
    </source>
</evidence>
<keyword evidence="20" id="KW-1185">Reference proteome</keyword>
<dbReference type="OMA" id="CATDFAC"/>
<evidence type="ECO:0000256" key="8">
    <source>
        <dbReference type="ARBA" id="ARBA00022723"/>
    </source>
</evidence>
<evidence type="ECO:0000256" key="14">
    <source>
        <dbReference type="ARBA" id="ARBA00023288"/>
    </source>
</evidence>
<name>A0A0C4DWX3_MAGP6</name>
<reference evidence="19" key="4">
    <citation type="journal article" date="2015" name="G3 (Bethesda)">
        <title>Genome sequences of three phytopathogenic species of the Magnaporthaceae family of fungi.</title>
        <authorList>
            <person name="Okagaki L.H."/>
            <person name="Nunes C.C."/>
            <person name="Sailsbery J."/>
            <person name="Clay B."/>
            <person name="Brown D."/>
            <person name="John T."/>
            <person name="Oh Y."/>
            <person name="Young N."/>
            <person name="Fitzgerald M."/>
            <person name="Haas B.J."/>
            <person name="Zeng Q."/>
            <person name="Young S."/>
            <person name="Adiconis X."/>
            <person name="Fan L."/>
            <person name="Levin J.Z."/>
            <person name="Mitchell T.K."/>
            <person name="Okubara P.A."/>
            <person name="Farman M.L."/>
            <person name="Kohn L.M."/>
            <person name="Birren B."/>
            <person name="Ma L.-J."/>
            <person name="Dean R.A."/>
        </authorList>
    </citation>
    <scope>NUCLEOTIDE SEQUENCE</scope>
    <source>
        <strain evidence="19">ATCC 64411 / 73-15</strain>
    </source>
</reference>
<dbReference type="InterPro" id="IPR008427">
    <property type="entry name" value="Extracellular_membr_CFEM_dom"/>
</dbReference>
<dbReference type="AlphaFoldDB" id="A0A0C4DWX3"/>
<dbReference type="Pfam" id="PF05730">
    <property type="entry name" value="CFEM"/>
    <property type="match status" value="1"/>
</dbReference>
<evidence type="ECO:0000313" key="18">
    <source>
        <dbReference type="EMBL" id="KLU85484.1"/>
    </source>
</evidence>
<evidence type="ECO:0000256" key="12">
    <source>
        <dbReference type="ARBA" id="ARBA00023157"/>
    </source>
</evidence>
<dbReference type="SMART" id="SM00747">
    <property type="entry name" value="CFEM"/>
    <property type="match status" value="1"/>
</dbReference>
<dbReference type="GO" id="GO:0098552">
    <property type="term" value="C:side of membrane"/>
    <property type="evidence" value="ECO:0007669"/>
    <property type="project" value="UniProtKB-KW"/>
</dbReference>
<reference evidence="18" key="1">
    <citation type="submission" date="2010-05" db="EMBL/GenBank/DDBJ databases">
        <title>The Genome Sequence of Magnaporthe poae strain ATCC 64411.</title>
        <authorList>
            <consortium name="The Broad Institute Genome Sequencing Platform"/>
            <consortium name="Broad Institute Genome Sequencing Center for Infectious Disease"/>
            <person name="Ma L.-J."/>
            <person name="Dead R."/>
            <person name="Young S."/>
            <person name="Zeng Q."/>
            <person name="Koehrsen M."/>
            <person name="Alvarado L."/>
            <person name="Berlin A."/>
            <person name="Chapman S.B."/>
            <person name="Chen Z."/>
            <person name="Freedman E."/>
            <person name="Gellesch M."/>
            <person name="Goldberg J."/>
            <person name="Griggs A."/>
            <person name="Gujja S."/>
            <person name="Heilman E.R."/>
            <person name="Heiman D."/>
            <person name="Hepburn T."/>
            <person name="Howarth C."/>
            <person name="Jen D."/>
            <person name="Larson L."/>
            <person name="Mehta T."/>
            <person name="Neiman D."/>
            <person name="Pearson M."/>
            <person name="Roberts A."/>
            <person name="Saif S."/>
            <person name="Shea T."/>
            <person name="Shenoy N."/>
            <person name="Sisk P."/>
            <person name="Stolte C."/>
            <person name="Sykes S."/>
            <person name="Walk T."/>
            <person name="White J."/>
            <person name="Yandava C."/>
            <person name="Haas B."/>
            <person name="Nusbaum C."/>
            <person name="Birren B."/>
        </authorList>
    </citation>
    <scope>NUCLEOTIDE SEQUENCE</scope>
    <source>
        <strain evidence="18">ATCC 64411</strain>
    </source>
</reference>
<dbReference type="GO" id="GO:0046872">
    <property type="term" value="F:metal ion binding"/>
    <property type="evidence" value="ECO:0007669"/>
    <property type="project" value="UniProtKB-UniRule"/>
</dbReference>
<organism evidence="19 20">
    <name type="scientific">Magnaporthiopsis poae (strain ATCC 64411 / 73-15)</name>
    <name type="common">Kentucky bluegrass fungus</name>
    <name type="synonym">Magnaporthe poae</name>
    <dbReference type="NCBI Taxonomy" id="644358"/>
    <lineage>
        <taxon>Eukaryota</taxon>
        <taxon>Fungi</taxon>
        <taxon>Dikarya</taxon>
        <taxon>Ascomycota</taxon>
        <taxon>Pezizomycotina</taxon>
        <taxon>Sordariomycetes</taxon>
        <taxon>Sordariomycetidae</taxon>
        <taxon>Magnaporthales</taxon>
        <taxon>Magnaporthaceae</taxon>
        <taxon>Magnaporthiopsis</taxon>
    </lineage>
</organism>
<evidence type="ECO:0000256" key="5">
    <source>
        <dbReference type="ARBA" id="ARBA00022525"/>
    </source>
</evidence>
<dbReference type="Proteomes" id="UP000011715">
    <property type="component" value="Unassembled WGS sequence"/>
</dbReference>
<keyword evidence="12 15" id="KW-1015">Disulfide bond</keyword>
<dbReference type="GO" id="GO:0005576">
    <property type="term" value="C:extracellular region"/>
    <property type="evidence" value="ECO:0007669"/>
    <property type="project" value="UniProtKB-SubCell"/>
</dbReference>
<dbReference type="InterPro" id="IPR051735">
    <property type="entry name" value="CFEM_domain"/>
</dbReference>
<evidence type="ECO:0000259" key="17">
    <source>
        <dbReference type="PROSITE" id="PS52012"/>
    </source>
</evidence>
<comment type="subcellular location">
    <subcellularLocation>
        <location evidence="1">Cell membrane</location>
        <topology evidence="1">Lipid-anchor</topology>
        <topology evidence="1">GPI-anchor</topology>
    </subcellularLocation>
    <subcellularLocation>
        <location evidence="2">Secreted</location>
    </subcellularLocation>
</comment>
<evidence type="ECO:0000256" key="1">
    <source>
        <dbReference type="ARBA" id="ARBA00004609"/>
    </source>
</evidence>
<evidence type="ECO:0000313" key="20">
    <source>
        <dbReference type="Proteomes" id="UP000011715"/>
    </source>
</evidence>
<feature type="chain" id="PRO_5009385533" description="CFEM domain-containing protein" evidence="16">
    <location>
        <begin position="18"/>
        <end position="93"/>
    </location>
</feature>
<evidence type="ECO:0000256" key="16">
    <source>
        <dbReference type="SAM" id="SignalP"/>
    </source>
</evidence>
<dbReference type="PROSITE" id="PS52012">
    <property type="entry name" value="CFEM"/>
    <property type="match status" value="1"/>
</dbReference>
<dbReference type="GO" id="GO:0005886">
    <property type="term" value="C:plasma membrane"/>
    <property type="evidence" value="ECO:0007669"/>
    <property type="project" value="UniProtKB-SubCell"/>
</dbReference>
<dbReference type="VEuPathDB" id="FungiDB:MAPG_04507"/>
<evidence type="ECO:0000256" key="11">
    <source>
        <dbReference type="ARBA" id="ARBA00023136"/>
    </source>
</evidence>
<dbReference type="EMBL" id="GL876968">
    <property type="protein sequence ID" value="KLU85484.1"/>
    <property type="molecule type" value="Genomic_DNA"/>
</dbReference>
<evidence type="ECO:0000256" key="10">
    <source>
        <dbReference type="ARBA" id="ARBA00023004"/>
    </source>
</evidence>
<evidence type="ECO:0000313" key="19">
    <source>
        <dbReference type="EnsemblFungi" id="MAPG_04507T0"/>
    </source>
</evidence>
<evidence type="ECO:0000256" key="2">
    <source>
        <dbReference type="ARBA" id="ARBA00004613"/>
    </source>
</evidence>
<keyword evidence="11" id="KW-0472">Membrane</keyword>
<keyword evidence="5" id="KW-0964">Secreted</keyword>
<feature type="signal peptide" evidence="16">
    <location>
        <begin position="1"/>
        <end position="17"/>
    </location>
</feature>
<keyword evidence="7" id="KW-0336">GPI-anchor</keyword>
<dbReference type="eggNOG" id="ENOG502SFDE">
    <property type="taxonomic scope" value="Eukaryota"/>
</dbReference>
<sequence length="93" mass="9690">MQFKTVLVALFAAAASAQDISKIPTCAISCFLNTSGTGCSSVFDFKCLCSNAPYISRVETCGRTACSAADQAKTRAWAEETCRSVGAPLPGTL</sequence>
<reference evidence="18" key="3">
    <citation type="submission" date="2011-03" db="EMBL/GenBank/DDBJ databases">
        <title>Annotation of Magnaporthe poae ATCC 64411.</title>
        <authorList>
            <person name="Ma L.-J."/>
            <person name="Dead R."/>
            <person name="Young S.K."/>
            <person name="Zeng Q."/>
            <person name="Gargeya S."/>
            <person name="Fitzgerald M."/>
            <person name="Haas B."/>
            <person name="Abouelleil A."/>
            <person name="Alvarado L."/>
            <person name="Arachchi H.M."/>
            <person name="Berlin A."/>
            <person name="Brown A."/>
            <person name="Chapman S.B."/>
            <person name="Chen Z."/>
            <person name="Dunbar C."/>
            <person name="Freedman E."/>
            <person name="Gearin G."/>
            <person name="Gellesch M."/>
            <person name="Goldberg J."/>
            <person name="Griggs A."/>
            <person name="Gujja S."/>
            <person name="Heiman D."/>
            <person name="Howarth C."/>
            <person name="Larson L."/>
            <person name="Lui A."/>
            <person name="MacDonald P.J.P."/>
            <person name="Mehta T."/>
            <person name="Montmayeur A."/>
            <person name="Murphy C."/>
            <person name="Neiman D."/>
            <person name="Pearson M."/>
            <person name="Priest M."/>
            <person name="Roberts A."/>
            <person name="Saif S."/>
            <person name="Shea T."/>
            <person name="Shenoy N."/>
            <person name="Sisk P."/>
            <person name="Stolte C."/>
            <person name="Sykes S."/>
            <person name="Yandava C."/>
            <person name="Wortman J."/>
            <person name="Nusbaum C."/>
            <person name="Birren B."/>
        </authorList>
    </citation>
    <scope>NUCLEOTIDE SEQUENCE</scope>
    <source>
        <strain evidence="18">ATCC 64411</strain>
    </source>
</reference>
<keyword evidence="6 15" id="KW-0349">Heme</keyword>
<keyword evidence="10 15" id="KW-0408">Iron</keyword>
<accession>A0A0C4DWX3</accession>
<evidence type="ECO:0000256" key="7">
    <source>
        <dbReference type="ARBA" id="ARBA00022622"/>
    </source>
</evidence>
<keyword evidence="14" id="KW-0449">Lipoprotein</keyword>
<proteinExistence type="inferred from homology"/>
<evidence type="ECO:0000256" key="3">
    <source>
        <dbReference type="ARBA" id="ARBA00010031"/>
    </source>
</evidence>
<feature type="binding site" description="axial binding residue" evidence="15">
    <location>
        <position position="44"/>
    </location>
    <ligand>
        <name>heme</name>
        <dbReference type="ChEBI" id="CHEBI:30413"/>
    </ligand>
    <ligandPart>
        <name>Fe</name>
        <dbReference type="ChEBI" id="CHEBI:18248"/>
    </ligandPart>
</feature>
<dbReference type="PANTHER" id="PTHR37928">
    <property type="entry name" value="CFEM DOMAIN PROTEIN (AFU_ORTHOLOGUE AFUA_6G14090)"/>
    <property type="match status" value="1"/>
</dbReference>
<dbReference type="OrthoDB" id="3767534at2759"/>
<evidence type="ECO:0000256" key="15">
    <source>
        <dbReference type="PROSITE-ProRule" id="PRU01356"/>
    </source>
</evidence>
<keyword evidence="8 15" id="KW-0479">Metal-binding</keyword>
<feature type="domain" description="CFEM" evidence="17">
    <location>
        <begin position="1"/>
        <end position="93"/>
    </location>
</feature>
<keyword evidence="9 16" id="KW-0732">Signal</keyword>
<keyword evidence="4" id="KW-1003">Cell membrane</keyword>
<evidence type="ECO:0000256" key="9">
    <source>
        <dbReference type="ARBA" id="ARBA00022729"/>
    </source>
</evidence>
<evidence type="ECO:0000256" key="6">
    <source>
        <dbReference type="ARBA" id="ARBA00022617"/>
    </source>
</evidence>
<dbReference type="EnsemblFungi" id="MAPG_04507T0">
    <property type="protein sequence ID" value="MAPG_04507T0"/>
    <property type="gene ID" value="MAPG_04507"/>
</dbReference>
<reference evidence="20" key="2">
    <citation type="submission" date="2010-05" db="EMBL/GenBank/DDBJ databases">
        <title>The genome sequence of Magnaporthe poae strain ATCC 64411.</title>
        <authorList>
            <person name="Ma L.-J."/>
            <person name="Dead R."/>
            <person name="Young S."/>
            <person name="Zeng Q."/>
            <person name="Koehrsen M."/>
            <person name="Alvarado L."/>
            <person name="Berlin A."/>
            <person name="Chapman S.B."/>
            <person name="Chen Z."/>
            <person name="Freedman E."/>
            <person name="Gellesch M."/>
            <person name="Goldberg J."/>
            <person name="Griggs A."/>
            <person name="Gujja S."/>
            <person name="Heilman E.R."/>
            <person name="Heiman D."/>
            <person name="Hepburn T."/>
            <person name="Howarth C."/>
            <person name="Jen D."/>
            <person name="Larson L."/>
            <person name="Mehta T."/>
            <person name="Neiman D."/>
            <person name="Pearson M."/>
            <person name="Roberts A."/>
            <person name="Saif S."/>
            <person name="Shea T."/>
            <person name="Shenoy N."/>
            <person name="Sisk P."/>
            <person name="Stolte C."/>
            <person name="Sykes S."/>
            <person name="Walk T."/>
            <person name="White J."/>
            <person name="Yandava C."/>
            <person name="Haas B."/>
            <person name="Nusbaum C."/>
            <person name="Birren B."/>
        </authorList>
    </citation>
    <scope>NUCLEOTIDE SEQUENCE [LARGE SCALE GENOMIC DNA]</scope>
    <source>
        <strain evidence="20">ATCC 64411 / 73-15</strain>
    </source>
</reference>
<comment type="caution">
    <text evidence="15">Lacks conserved residue(s) required for the propagation of feature annotation.</text>
</comment>
<comment type="similarity">
    <text evidence="3">Belongs to the RBT5 family.</text>
</comment>
<feature type="disulfide bond" evidence="15">
    <location>
        <begin position="26"/>
        <end position="66"/>
    </location>
</feature>
<protein>
    <recommendedName>
        <fullName evidence="17">CFEM domain-containing protein</fullName>
    </recommendedName>
</protein>
<feature type="disulfide bond" evidence="15">
    <location>
        <begin position="30"/>
        <end position="61"/>
    </location>
</feature>
<keyword evidence="13" id="KW-0325">Glycoprotein</keyword>
<dbReference type="EMBL" id="ADBL01001062">
    <property type="status" value="NOT_ANNOTATED_CDS"/>
    <property type="molecule type" value="Genomic_DNA"/>
</dbReference>
<dbReference type="PANTHER" id="PTHR37928:SF2">
    <property type="entry name" value="GPI ANCHORED CFEM DOMAIN PROTEIN (AFU_ORTHOLOGUE AFUA_6G10580)"/>
    <property type="match status" value="1"/>
</dbReference>
<reference evidence="19" key="5">
    <citation type="submission" date="2015-06" db="UniProtKB">
        <authorList>
            <consortium name="EnsemblFungi"/>
        </authorList>
    </citation>
    <scope>IDENTIFICATION</scope>
    <source>
        <strain evidence="19">ATCC 64411</strain>
    </source>
</reference>